<feature type="compositionally biased region" description="Basic and acidic residues" evidence="1">
    <location>
        <begin position="34"/>
        <end position="44"/>
    </location>
</feature>
<feature type="compositionally biased region" description="Basic and acidic residues" evidence="1">
    <location>
        <begin position="86"/>
        <end position="100"/>
    </location>
</feature>
<feature type="region of interest" description="Disordered" evidence="1">
    <location>
        <begin position="27"/>
        <end position="160"/>
    </location>
</feature>
<feature type="compositionally biased region" description="Low complexity" evidence="1">
    <location>
        <begin position="136"/>
        <end position="159"/>
    </location>
</feature>
<evidence type="ECO:0000313" key="3">
    <source>
        <dbReference type="EMBL" id="KAK7868479.1"/>
    </source>
</evidence>
<comment type="caution">
    <text evidence="3">The sequence shown here is derived from an EMBL/GenBank/DDBJ whole genome shotgun (WGS) entry which is preliminary data.</text>
</comment>
<accession>A0AAN9W1U1</accession>
<reference evidence="3 4" key="1">
    <citation type="submission" date="2024-03" db="EMBL/GenBank/DDBJ databases">
        <title>The genome assembly and annotation of the cricket Gryllus longicercus Weissman &amp; Gray.</title>
        <authorList>
            <person name="Szrajer S."/>
            <person name="Gray D."/>
            <person name="Ylla G."/>
        </authorList>
    </citation>
    <scope>NUCLEOTIDE SEQUENCE [LARGE SCALE GENOMIC DNA]</scope>
    <source>
        <strain evidence="3">DAG 2021-001</strain>
        <tissue evidence="3">Whole body minus gut</tissue>
    </source>
</reference>
<keyword evidence="2" id="KW-0732">Signal</keyword>
<evidence type="ECO:0008006" key="5">
    <source>
        <dbReference type="Google" id="ProtNLM"/>
    </source>
</evidence>
<name>A0AAN9W1U1_9ORTH</name>
<feature type="compositionally biased region" description="Polar residues" evidence="1">
    <location>
        <begin position="45"/>
        <end position="57"/>
    </location>
</feature>
<feature type="signal peptide" evidence="2">
    <location>
        <begin position="1"/>
        <end position="21"/>
    </location>
</feature>
<gene>
    <name evidence="3" type="ORF">R5R35_001891</name>
</gene>
<sequence length="259" mass="27507">MKASVKLPVFVLACFFSLALCTPTCKAKPNPEVAAREQWRERWTSKSTEAAASSGKTSDGEDPVSPMVGPVPDETVATPTSVVGEAKPEPEDAGKAKSAAEESSGANETTAVDEAVVAEEVPAKEEGPTTEKSKSSESSVDETNTSSDASSNGESSEASVALPGDVTSTAFSSAFSAYSSAQSESSESDGLYVSCEAAGGTPSNIKTLRFCYFEDDTVEICACPLRIFNDFELELDDIYKPKYTHYFEDNACYFKKQSH</sequence>
<proteinExistence type="predicted"/>
<organism evidence="3 4">
    <name type="scientific">Gryllus longicercus</name>
    <dbReference type="NCBI Taxonomy" id="2509291"/>
    <lineage>
        <taxon>Eukaryota</taxon>
        <taxon>Metazoa</taxon>
        <taxon>Ecdysozoa</taxon>
        <taxon>Arthropoda</taxon>
        <taxon>Hexapoda</taxon>
        <taxon>Insecta</taxon>
        <taxon>Pterygota</taxon>
        <taxon>Neoptera</taxon>
        <taxon>Polyneoptera</taxon>
        <taxon>Orthoptera</taxon>
        <taxon>Ensifera</taxon>
        <taxon>Gryllidea</taxon>
        <taxon>Grylloidea</taxon>
        <taxon>Gryllidae</taxon>
        <taxon>Gryllinae</taxon>
        <taxon>Gryllus</taxon>
    </lineage>
</organism>
<keyword evidence="4" id="KW-1185">Reference proteome</keyword>
<evidence type="ECO:0000313" key="4">
    <source>
        <dbReference type="Proteomes" id="UP001378592"/>
    </source>
</evidence>
<feature type="compositionally biased region" description="Low complexity" evidence="1">
    <location>
        <begin position="101"/>
        <end position="120"/>
    </location>
</feature>
<evidence type="ECO:0000256" key="2">
    <source>
        <dbReference type="SAM" id="SignalP"/>
    </source>
</evidence>
<dbReference type="AlphaFoldDB" id="A0AAN9W1U1"/>
<evidence type="ECO:0000256" key="1">
    <source>
        <dbReference type="SAM" id="MobiDB-lite"/>
    </source>
</evidence>
<protein>
    <recommendedName>
        <fullName evidence="5">Accessory gland protein</fullName>
    </recommendedName>
</protein>
<dbReference type="Proteomes" id="UP001378592">
    <property type="component" value="Unassembled WGS sequence"/>
</dbReference>
<feature type="chain" id="PRO_5042967088" description="Accessory gland protein" evidence="2">
    <location>
        <begin position="22"/>
        <end position="259"/>
    </location>
</feature>
<dbReference type="EMBL" id="JAZDUA010000093">
    <property type="protein sequence ID" value="KAK7868479.1"/>
    <property type="molecule type" value="Genomic_DNA"/>
</dbReference>
<feature type="compositionally biased region" description="Basic and acidic residues" evidence="1">
    <location>
        <begin position="121"/>
        <end position="135"/>
    </location>
</feature>